<protein>
    <submittedName>
        <fullName evidence="1">AVAST type 1 anti-phage system protein Avs1c</fullName>
    </submittedName>
</protein>
<dbReference type="Proteomes" id="UP001595766">
    <property type="component" value="Unassembled WGS sequence"/>
</dbReference>
<dbReference type="NCBIfam" id="NF041811">
    <property type="entry name" value="Avs1c"/>
    <property type="match status" value="1"/>
</dbReference>
<organism evidence="1 2">
    <name type="scientific">Belliella kenyensis</name>
    <dbReference type="NCBI Taxonomy" id="1472724"/>
    <lineage>
        <taxon>Bacteria</taxon>
        <taxon>Pseudomonadati</taxon>
        <taxon>Bacteroidota</taxon>
        <taxon>Cytophagia</taxon>
        <taxon>Cytophagales</taxon>
        <taxon>Cyclobacteriaceae</taxon>
        <taxon>Belliella</taxon>
    </lineage>
</organism>
<evidence type="ECO:0000313" key="1">
    <source>
        <dbReference type="EMBL" id="MFC3977298.1"/>
    </source>
</evidence>
<sequence>MPKSRKEFEHNMHLLKEKAEKGQIHLTKSSMRSIKGMMNARYAPNQRVNLHTINEMARLMANTVTQMSYQKEFKLKDNEEE</sequence>
<accession>A0ABV8EPN1</accession>
<name>A0ABV8EPN1_9BACT</name>
<reference evidence="2" key="1">
    <citation type="journal article" date="2019" name="Int. J. Syst. Evol. Microbiol.">
        <title>The Global Catalogue of Microorganisms (GCM) 10K type strain sequencing project: providing services to taxonomists for standard genome sequencing and annotation.</title>
        <authorList>
            <consortium name="The Broad Institute Genomics Platform"/>
            <consortium name="The Broad Institute Genome Sequencing Center for Infectious Disease"/>
            <person name="Wu L."/>
            <person name="Ma J."/>
        </authorList>
    </citation>
    <scope>NUCLEOTIDE SEQUENCE [LARGE SCALE GENOMIC DNA]</scope>
    <source>
        <strain evidence="2">CECT 8551</strain>
    </source>
</reference>
<dbReference type="EMBL" id="JBHSAV010000054">
    <property type="protein sequence ID" value="MFC3977298.1"/>
    <property type="molecule type" value="Genomic_DNA"/>
</dbReference>
<dbReference type="RefSeq" id="WP_241297623.1">
    <property type="nucleotide sequence ID" value="NZ_JAKZGR010000027.1"/>
</dbReference>
<evidence type="ECO:0000313" key="2">
    <source>
        <dbReference type="Proteomes" id="UP001595766"/>
    </source>
</evidence>
<proteinExistence type="predicted"/>
<comment type="caution">
    <text evidence="1">The sequence shown here is derived from an EMBL/GenBank/DDBJ whole genome shotgun (WGS) entry which is preliminary data.</text>
</comment>
<keyword evidence="2" id="KW-1185">Reference proteome</keyword>
<gene>
    <name evidence="1" type="primary">avs1c</name>
    <name evidence="1" type="ORF">ACFOUP_13005</name>
</gene>